<keyword evidence="4" id="KW-1185">Reference proteome</keyword>
<dbReference type="InterPro" id="IPR001791">
    <property type="entry name" value="Laminin_G"/>
</dbReference>
<dbReference type="WBParaSite" id="NBR_0000050601-mRNA-1">
    <property type="protein sequence ID" value="NBR_0000050601-mRNA-1"/>
    <property type="gene ID" value="NBR_0000050601"/>
</dbReference>
<reference evidence="5" key="1">
    <citation type="submission" date="2017-02" db="UniProtKB">
        <authorList>
            <consortium name="WormBaseParasite"/>
        </authorList>
    </citation>
    <scope>IDENTIFICATION</scope>
</reference>
<evidence type="ECO:0000256" key="1">
    <source>
        <dbReference type="PROSITE-ProRule" id="PRU00122"/>
    </source>
</evidence>
<dbReference type="SMART" id="SM00282">
    <property type="entry name" value="LamG"/>
    <property type="match status" value="2"/>
</dbReference>
<name>A0A0N4XDC1_NIPBR</name>
<dbReference type="Gene3D" id="2.60.120.200">
    <property type="match status" value="2"/>
</dbReference>
<gene>
    <name evidence="3" type="ORF">NBR_LOCUS507</name>
</gene>
<dbReference type="InterPro" id="IPR013320">
    <property type="entry name" value="ConA-like_dom_sf"/>
</dbReference>
<comment type="caution">
    <text evidence="1">Lacks conserved residue(s) required for the propagation of feature annotation.</text>
</comment>
<dbReference type="Pfam" id="PF02210">
    <property type="entry name" value="Laminin_G_2"/>
    <property type="match status" value="1"/>
</dbReference>
<dbReference type="CDD" id="cd00110">
    <property type="entry name" value="LamG"/>
    <property type="match status" value="1"/>
</dbReference>
<dbReference type="PROSITE" id="PS50025">
    <property type="entry name" value="LAM_G_DOMAIN"/>
    <property type="match status" value="1"/>
</dbReference>
<reference evidence="3 4" key="2">
    <citation type="submission" date="2018-11" db="EMBL/GenBank/DDBJ databases">
        <authorList>
            <consortium name="Pathogen Informatics"/>
        </authorList>
    </citation>
    <scope>NUCLEOTIDE SEQUENCE [LARGE SCALE GENOMIC DNA]</scope>
</reference>
<dbReference type="STRING" id="27835.A0A0N4XDC1"/>
<feature type="domain" description="Laminin G" evidence="2">
    <location>
        <begin position="147"/>
        <end position="321"/>
    </location>
</feature>
<sequence>MDVEQAYSIDHPNLNLHMNISVKLVPHSSNGAILYARGGQNVLVLRMEMRRIVAELNSKTLYSPRTVALGKNLTIGLLWSGNMVSLRVAGSARVLRVGIDDTPVSELWIGRPGKLSLKSLVSELVINGQAIAGKKLTLFSSMRSLYGGVVELNKGEYAQLLDFHQMPQEKLRVGMDVKPASEEGVLFFWRLSDGLNEGQSSSPTFIGLFLREARLHLVWNVGSGGLRSIRSLTALTRGSWNDVQFELSSSEASISVNGSAVSSHFPAAIDPLPITGESVYIGGVPDDSNLPSPLGNLSRAFAGAVKRLTVNETPFRMQKVE</sequence>
<dbReference type="EMBL" id="UYSL01000223">
    <property type="protein sequence ID" value="VDL63203.1"/>
    <property type="molecule type" value="Genomic_DNA"/>
</dbReference>
<dbReference type="Proteomes" id="UP000271162">
    <property type="component" value="Unassembled WGS sequence"/>
</dbReference>
<evidence type="ECO:0000313" key="5">
    <source>
        <dbReference type="WBParaSite" id="NBR_0000050601-mRNA-1"/>
    </source>
</evidence>
<evidence type="ECO:0000259" key="2">
    <source>
        <dbReference type="PROSITE" id="PS50025"/>
    </source>
</evidence>
<accession>A0A0N4XDC1</accession>
<dbReference type="AlphaFoldDB" id="A0A0N4XDC1"/>
<proteinExistence type="predicted"/>
<organism evidence="5">
    <name type="scientific">Nippostrongylus brasiliensis</name>
    <name type="common">Rat hookworm</name>
    <dbReference type="NCBI Taxonomy" id="27835"/>
    <lineage>
        <taxon>Eukaryota</taxon>
        <taxon>Metazoa</taxon>
        <taxon>Ecdysozoa</taxon>
        <taxon>Nematoda</taxon>
        <taxon>Chromadorea</taxon>
        <taxon>Rhabditida</taxon>
        <taxon>Rhabditina</taxon>
        <taxon>Rhabditomorpha</taxon>
        <taxon>Strongyloidea</taxon>
        <taxon>Heligmosomidae</taxon>
        <taxon>Nippostrongylus</taxon>
    </lineage>
</organism>
<protein>
    <submittedName>
        <fullName evidence="5">LAM_G_DOMAIN domain-containing protein</fullName>
    </submittedName>
</protein>
<evidence type="ECO:0000313" key="3">
    <source>
        <dbReference type="EMBL" id="VDL63203.1"/>
    </source>
</evidence>
<dbReference type="SUPFAM" id="SSF49899">
    <property type="entry name" value="Concanavalin A-like lectins/glucanases"/>
    <property type="match status" value="2"/>
</dbReference>
<evidence type="ECO:0000313" key="4">
    <source>
        <dbReference type="Proteomes" id="UP000271162"/>
    </source>
</evidence>